<name>A0AAW0V1L2_SCYPA</name>
<evidence type="ECO:0000256" key="1">
    <source>
        <dbReference type="SAM" id="MobiDB-lite"/>
    </source>
</evidence>
<protein>
    <submittedName>
        <fullName evidence="2">Uncharacterized protein</fullName>
    </submittedName>
</protein>
<gene>
    <name evidence="2" type="ORF">O3P69_007148</name>
</gene>
<keyword evidence="3" id="KW-1185">Reference proteome</keyword>
<comment type="caution">
    <text evidence="2">The sequence shown here is derived from an EMBL/GenBank/DDBJ whole genome shotgun (WGS) entry which is preliminary data.</text>
</comment>
<accession>A0AAW0V1L2</accession>
<dbReference type="PANTHER" id="PTHR47331">
    <property type="entry name" value="PHD-TYPE DOMAIN-CONTAINING PROTEIN"/>
    <property type="match status" value="1"/>
</dbReference>
<feature type="region of interest" description="Disordered" evidence="1">
    <location>
        <begin position="144"/>
        <end position="169"/>
    </location>
</feature>
<feature type="region of interest" description="Disordered" evidence="1">
    <location>
        <begin position="1"/>
        <end position="24"/>
    </location>
</feature>
<organism evidence="2 3">
    <name type="scientific">Scylla paramamosain</name>
    <name type="common">Mud crab</name>
    <dbReference type="NCBI Taxonomy" id="85552"/>
    <lineage>
        <taxon>Eukaryota</taxon>
        <taxon>Metazoa</taxon>
        <taxon>Ecdysozoa</taxon>
        <taxon>Arthropoda</taxon>
        <taxon>Crustacea</taxon>
        <taxon>Multicrustacea</taxon>
        <taxon>Malacostraca</taxon>
        <taxon>Eumalacostraca</taxon>
        <taxon>Eucarida</taxon>
        <taxon>Decapoda</taxon>
        <taxon>Pleocyemata</taxon>
        <taxon>Brachyura</taxon>
        <taxon>Eubrachyura</taxon>
        <taxon>Portunoidea</taxon>
        <taxon>Portunidae</taxon>
        <taxon>Portuninae</taxon>
        <taxon>Scylla</taxon>
    </lineage>
</organism>
<evidence type="ECO:0000313" key="3">
    <source>
        <dbReference type="Proteomes" id="UP001487740"/>
    </source>
</evidence>
<dbReference type="EMBL" id="JARAKH010000002">
    <property type="protein sequence ID" value="KAK8406227.1"/>
    <property type="molecule type" value="Genomic_DNA"/>
</dbReference>
<dbReference type="Proteomes" id="UP001487740">
    <property type="component" value="Unassembled WGS sequence"/>
</dbReference>
<proteinExistence type="predicted"/>
<evidence type="ECO:0000313" key="2">
    <source>
        <dbReference type="EMBL" id="KAK8406227.1"/>
    </source>
</evidence>
<sequence>MAPASSAYPSVPDHPSRVLPQVGDPEVKKEVTTLTLMVQESHEQGVMEKLLRQYSSWYGLQRAVAWVCRFTTWIMKGRPSLQSSQLQDTELQAAQMAIIRHVQRKRFRDAIQALQRGKLPKGNALYRLEWTLDDQGVLRQDEVPLTGSSLTEDPTSKEPPKTSKTAAWA</sequence>
<reference evidence="2 3" key="1">
    <citation type="submission" date="2023-03" db="EMBL/GenBank/DDBJ databases">
        <title>High-quality genome of Scylla paramamosain provides insights in environmental adaptation.</title>
        <authorList>
            <person name="Zhang L."/>
        </authorList>
    </citation>
    <scope>NUCLEOTIDE SEQUENCE [LARGE SCALE GENOMIC DNA]</scope>
    <source>
        <strain evidence="2">LZ_2023a</strain>
        <tissue evidence="2">Muscle</tissue>
    </source>
</reference>
<dbReference type="PANTHER" id="PTHR47331:SF1">
    <property type="entry name" value="GAG-LIKE PROTEIN"/>
    <property type="match status" value="1"/>
</dbReference>
<dbReference type="AlphaFoldDB" id="A0AAW0V1L2"/>